<dbReference type="Pfam" id="PF11010">
    <property type="entry name" value="DUF2848"/>
    <property type="match status" value="1"/>
</dbReference>
<evidence type="ECO:0000313" key="2">
    <source>
        <dbReference type="Proteomes" id="UP000071859"/>
    </source>
</evidence>
<gene>
    <name evidence="1" type="ORF">AWB78_00647</name>
</gene>
<comment type="caution">
    <text evidence="1">The sequence shown here is derived from an EMBL/GenBank/DDBJ whole genome shotgun (WGS) entry which is preliminary data.</text>
</comment>
<evidence type="ECO:0000313" key="1">
    <source>
        <dbReference type="EMBL" id="SAK45755.1"/>
    </source>
</evidence>
<dbReference type="AlphaFoldDB" id="A0A157ZJT8"/>
<dbReference type="InterPro" id="IPR036663">
    <property type="entry name" value="Fumarylacetoacetase_C_sf"/>
</dbReference>
<dbReference type="OrthoDB" id="9792678at2"/>
<sequence length="229" mass="25296">MKAITFNIEDRDGSIERDISIDTLVIAGWTGRDTEAMEKHIRELEELGIKRPAYTPVFYRVAADRLGPAPMMQVTGEESSGEAEFVLVKDGGEVYVGVASDHTDRQVEAYGITVSKQMCDKPCSNTLWRLSDVAGHWDQLLLRSYATIDGERVLYQEGKVTAMRSPQDLLDQFAQRGGEFVDGTAMLCGTLAAIGGIRPAQRFETVLEDPVLGRTLRHAYEIETLPVAG</sequence>
<dbReference type="SUPFAM" id="SSF56529">
    <property type="entry name" value="FAH"/>
    <property type="match status" value="1"/>
</dbReference>
<protein>
    <recommendedName>
        <fullName evidence="3">DUF2848 domain-containing protein</fullName>
    </recommendedName>
</protein>
<reference evidence="1" key="1">
    <citation type="submission" date="2016-01" db="EMBL/GenBank/DDBJ databases">
        <authorList>
            <person name="Peeters C."/>
        </authorList>
    </citation>
    <scope>NUCLEOTIDE SEQUENCE</scope>
    <source>
        <strain evidence="1">LMG 29321</strain>
    </source>
</reference>
<proteinExistence type="predicted"/>
<dbReference type="RefSeq" id="WP_062602181.1">
    <property type="nucleotide sequence ID" value="NZ_FCOX02000002.1"/>
</dbReference>
<dbReference type="EMBL" id="FCOX02000002">
    <property type="protein sequence ID" value="SAK45755.1"/>
    <property type="molecule type" value="Genomic_DNA"/>
</dbReference>
<dbReference type="Proteomes" id="UP000071859">
    <property type="component" value="Unassembled WGS sequence"/>
</dbReference>
<keyword evidence="2" id="KW-1185">Reference proteome</keyword>
<dbReference type="GO" id="GO:0003824">
    <property type="term" value="F:catalytic activity"/>
    <property type="evidence" value="ECO:0007669"/>
    <property type="project" value="InterPro"/>
</dbReference>
<organism evidence="1 2">
    <name type="scientific">Caballeronia calidae</name>
    <dbReference type="NCBI Taxonomy" id="1777139"/>
    <lineage>
        <taxon>Bacteria</taxon>
        <taxon>Pseudomonadati</taxon>
        <taxon>Pseudomonadota</taxon>
        <taxon>Betaproteobacteria</taxon>
        <taxon>Burkholderiales</taxon>
        <taxon>Burkholderiaceae</taxon>
        <taxon>Caballeronia</taxon>
    </lineage>
</organism>
<evidence type="ECO:0008006" key="3">
    <source>
        <dbReference type="Google" id="ProtNLM"/>
    </source>
</evidence>
<name>A0A157ZJT8_9BURK</name>
<dbReference type="InterPro" id="IPR021269">
    <property type="entry name" value="DUF2848"/>
</dbReference>
<accession>A0A157ZJT8</accession>